<dbReference type="AlphaFoldDB" id="A0A4P7HN98"/>
<proteinExistence type="predicted"/>
<dbReference type="KEGG" id="plia:E4191_14280"/>
<gene>
    <name evidence="2" type="ORF">E4191_14280</name>
</gene>
<name>A0A4P7HN98_9RHOB</name>
<sequence>MTRHPTDQPRTRGASKLAAFLRQERADRPHASTLALQSRPKPRADAARKASEYLRIARVGAD</sequence>
<dbReference type="RefSeq" id="WP_135313991.1">
    <property type="nucleotide sequence ID" value="NZ_CP038439.1"/>
</dbReference>
<evidence type="ECO:0000313" key="3">
    <source>
        <dbReference type="Proteomes" id="UP000296374"/>
    </source>
</evidence>
<dbReference type="Proteomes" id="UP000296374">
    <property type="component" value="Chromosome"/>
</dbReference>
<evidence type="ECO:0000256" key="1">
    <source>
        <dbReference type="SAM" id="MobiDB-lite"/>
    </source>
</evidence>
<evidence type="ECO:0000313" key="2">
    <source>
        <dbReference type="EMBL" id="QBX35726.1"/>
    </source>
</evidence>
<dbReference type="EMBL" id="CP038439">
    <property type="protein sequence ID" value="QBX35726.1"/>
    <property type="molecule type" value="Genomic_DNA"/>
</dbReference>
<organism evidence="2 3">
    <name type="scientific">Paracoccus liaowanqingii</name>
    <dbReference type="NCBI Taxonomy" id="2560053"/>
    <lineage>
        <taxon>Bacteria</taxon>
        <taxon>Pseudomonadati</taxon>
        <taxon>Pseudomonadota</taxon>
        <taxon>Alphaproteobacteria</taxon>
        <taxon>Rhodobacterales</taxon>
        <taxon>Paracoccaceae</taxon>
        <taxon>Paracoccus</taxon>
    </lineage>
</organism>
<reference evidence="3" key="1">
    <citation type="submission" date="2019-03" db="EMBL/GenBank/DDBJ databases">
        <authorList>
            <person name="Li J."/>
        </authorList>
    </citation>
    <scope>NUCLEOTIDE SEQUENCE [LARGE SCALE GENOMIC DNA]</scope>
    <source>
        <strain evidence="3">2251</strain>
    </source>
</reference>
<accession>A0A4P7HN98</accession>
<protein>
    <submittedName>
        <fullName evidence="2">Uncharacterized protein</fullName>
    </submittedName>
</protein>
<feature type="region of interest" description="Disordered" evidence="1">
    <location>
        <begin position="23"/>
        <end position="49"/>
    </location>
</feature>